<dbReference type="EMBL" id="LN733608">
    <property type="protein sequence ID" value="CEP17097.1"/>
    <property type="molecule type" value="Genomic_DNA"/>
</dbReference>
<keyword evidence="2" id="KW-1185">Reference proteome</keyword>
<dbReference type="Proteomes" id="UP000054107">
    <property type="component" value="Unassembled WGS sequence"/>
</dbReference>
<accession>A0A0B7NI59</accession>
<gene>
    <name evidence="1" type="primary">PARPA_11389.1 scaffold 44101</name>
</gene>
<name>A0A0B7NI59_9FUNG</name>
<dbReference type="OrthoDB" id="2289822at2759"/>
<reference evidence="1 2" key="1">
    <citation type="submission" date="2014-09" db="EMBL/GenBank/DDBJ databases">
        <authorList>
            <person name="Ellenberger Sabrina"/>
        </authorList>
    </citation>
    <scope>NUCLEOTIDE SEQUENCE [LARGE SCALE GENOMIC DNA]</scope>
    <source>
        <strain evidence="1 2">CBS 412.66</strain>
    </source>
</reference>
<evidence type="ECO:0000313" key="1">
    <source>
        <dbReference type="EMBL" id="CEP17097.1"/>
    </source>
</evidence>
<protein>
    <submittedName>
        <fullName evidence="1">Uncharacterized protein</fullName>
    </submittedName>
</protein>
<dbReference type="AlphaFoldDB" id="A0A0B7NI59"/>
<dbReference type="STRING" id="35722.A0A0B7NI59"/>
<sequence length="552" mass="63710">MPDFHELPDDLLNVRYKTLGIVEDNTDDLACVYDLYYDLVKDFAIPREAYRRLVRLMNTVIRDKEKLEREKNPHILHGPQVENMMKRQASFEAHSYDVCVNGYKLYNMEDEQTSCAYCNSQRFQVSNPIKPLATMKMMSLGDIVSRLLSNTASRAELKYRLNTITEKNQSQISLPIFFDGEEYKAFKNNDNFQTMHITWKKKPSSFASYLSLILAEMHYLSTYGIVVKTPNNQIISLGCQIRYTRGFHPDNRSQEKYFPDSNAPLRTRQDYLDADPDPGFSGRNILTQLDVFAGPQSLVFDELHNTLGRGVSSELYQMLTVSLAPSSTKFFYYGAGDGFEVEQYPFYIPRQRLIEIGKKIDETSRFFIPVTFDGPFLNIIENTRGNRPMDYLNSALYIVPTLMVHDLKEAGARKAVVALTRGMCLSLQWRFTPESLTELQSCISIFHECCRQRRAEQKLSVSIFRPVMHYLSHIQWIIHRQGPLVAYSTRSQERSIGKFSDLITGKVETHKQAGNLIETVAIRNFIKRTFDESDHLQGIRPRPYSASIFPNI</sequence>
<organism evidence="1 2">
    <name type="scientific">Parasitella parasitica</name>
    <dbReference type="NCBI Taxonomy" id="35722"/>
    <lineage>
        <taxon>Eukaryota</taxon>
        <taxon>Fungi</taxon>
        <taxon>Fungi incertae sedis</taxon>
        <taxon>Mucoromycota</taxon>
        <taxon>Mucoromycotina</taxon>
        <taxon>Mucoromycetes</taxon>
        <taxon>Mucorales</taxon>
        <taxon>Mucorineae</taxon>
        <taxon>Mucoraceae</taxon>
        <taxon>Parasitella</taxon>
    </lineage>
</organism>
<evidence type="ECO:0000313" key="2">
    <source>
        <dbReference type="Proteomes" id="UP000054107"/>
    </source>
</evidence>
<proteinExistence type="predicted"/>